<reference evidence="1" key="1">
    <citation type="submission" date="2022-08" db="EMBL/GenBank/DDBJ databases">
        <authorList>
            <consortium name="DOE Joint Genome Institute"/>
            <person name="Min B."/>
            <person name="Riley R."/>
            <person name="Sierra-Patev S."/>
            <person name="Naranjo-Ortiz M."/>
            <person name="Looney B."/>
            <person name="Konkel Z."/>
            <person name="Slot J.C."/>
            <person name="Sakamoto Y."/>
            <person name="Steenwyk J.L."/>
            <person name="Rokas A."/>
            <person name="Carro J."/>
            <person name="Camarero S."/>
            <person name="Ferreira P."/>
            <person name="Molpeceres G."/>
            <person name="Ruiz-Duenas F.J."/>
            <person name="Serrano A."/>
            <person name="Henrissat B."/>
            <person name="Drula E."/>
            <person name="Hughes K.W."/>
            <person name="Mata J.L."/>
            <person name="Ishikawa N.K."/>
            <person name="Vargas-Isla R."/>
            <person name="Ushijima S."/>
            <person name="Smith C.A."/>
            <person name="Ahrendt S."/>
            <person name="Andreopoulos W."/>
            <person name="He G."/>
            <person name="Labutti K."/>
            <person name="Lipzen A."/>
            <person name="Ng V."/>
            <person name="Sandor L."/>
            <person name="Barry K."/>
            <person name="Martinez A.T."/>
            <person name="Xiao Y."/>
            <person name="Gibbons J.G."/>
            <person name="Terashima K."/>
            <person name="Hibbett D.S."/>
            <person name="Grigoriev I.V."/>
        </authorList>
    </citation>
    <scope>NUCLEOTIDE SEQUENCE</scope>
    <source>
        <strain evidence="1">Sp2 HRB7682 ss15</strain>
    </source>
</reference>
<evidence type="ECO:0000313" key="1">
    <source>
        <dbReference type="EMBL" id="KAJ4468465.1"/>
    </source>
</evidence>
<proteinExistence type="predicted"/>
<reference evidence="1" key="2">
    <citation type="journal article" date="2023" name="Proc. Natl. Acad. Sci. U.S.A.">
        <title>A global phylogenomic analysis of the shiitake genus Lentinula.</title>
        <authorList>
            <person name="Sierra-Patev S."/>
            <person name="Min B."/>
            <person name="Naranjo-Ortiz M."/>
            <person name="Looney B."/>
            <person name="Konkel Z."/>
            <person name="Slot J.C."/>
            <person name="Sakamoto Y."/>
            <person name="Steenwyk J.L."/>
            <person name="Rokas A."/>
            <person name="Carro J."/>
            <person name="Camarero S."/>
            <person name="Ferreira P."/>
            <person name="Molpeceres G."/>
            <person name="Ruiz-Duenas F.J."/>
            <person name="Serrano A."/>
            <person name="Henrissat B."/>
            <person name="Drula E."/>
            <person name="Hughes K.W."/>
            <person name="Mata J.L."/>
            <person name="Ishikawa N.K."/>
            <person name="Vargas-Isla R."/>
            <person name="Ushijima S."/>
            <person name="Smith C.A."/>
            <person name="Donoghue J."/>
            <person name="Ahrendt S."/>
            <person name="Andreopoulos W."/>
            <person name="He G."/>
            <person name="LaButti K."/>
            <person name="Lipzen A."/>
            <person name="Ng V."/>
            <person name="Riley R."/>
            <person name="Sandor L."/>
            <person name="Barry K."/>
            <person name="Martinez A.T."/>
            <person name="Xiao Y."/>
            <person name="Gibbons J.G."/>
            <person name="Terashima K."/>
            <person name="Grigoriev I.V."/>
            <person name="Hibbett D."/>
        </authorList>
    </citation>
    <scope>NUCLEOTIDE SEQUENCE</scope>
    <source>
        <strain evidence="1">Sp2 HRB7682 ss15</strain>
    </source>
</reference>
<dbReference type="AlphaFoldDB" id="A0A9W9DFX0"/>
<evidence type="ECO:0008006" key="3">
    <source>
        <dbReference type="Google" id="ProtNLM"/>
    </source>
</evidence>
<sequence>MSGGYTPLEGESDTRCDPFMTDVFLVGNMMLKHFIDGDTSDLRSQFGIRGLRFLRPLAKDMARSNPSKRPIIDEVVNRFTALVRKIPPRKLRSRAISMEIPFILIPFFALSSYKSWTRSVLRTGKPAIPLRVS</sequence>
<protein>
    <recommendedName>
        <fullName evidence="3">Protein kinase domain-containing protein</fullName>
    </recommendedName>
</protein>
<organism evidence="1 2">
    <name type="scientific">Lentinula lateritia</name>
    <dbReference type="NCBI Taxonomy" id="40482"/>
    <lineage>
        <taxon>Eukaryota</taxon>
        <taxon>Fungi</taxon>
        <taxon>Dikarya</taxon>
        <taxon>Basidiomycota</taxon>
        <taxon>Agaricomycotina</taxon>
        <taxon>Agaricomycetes</taxon>
        <taxon>Agaricomycetidae</taxon>
        <taxon>Agaricales</taxon>
        <taxon>Marasmiineae</taxon>
        <taxon>Omphalotaceae</taxon>
        <taxon>Lentinula</taxon>
    </lineage>
</organism>
<gene>
    <name evidence="1" type="ORF">C8J55DRAFT_492458</name>
</gene>
<comment type="caution">
    <text evidence="1">The sequence shown here is derived from an EMBL/GenBank/DDBJ whole genome shotgun (WGS) entry which is preliminary data.</text>
</comment>
<dbReference type="EMBL" id="JANVFS010000038">
    <property type="protein sequence ID" value="KAJ4468465.1"/>
    <property type="molecule type" value="Genomic_DNA"/>
</dbReference>
<evidence type="ECO:0000313" key="2">
    <source>
        <dbReference type="Proteomes" id="UP001150238"/>
    </source>
</evidence>
<dbReference type="Proteomes" id="UP001150238">
    <property type="component" value="Unassembled WGS sequence"/>
</dbReference>
<accession>A0A9W9DFX0</accession>
<name>A0A9W9DFX0_9AGAR</name>